<protein>
    <submittedName>
        <fullName evidence="1">Predicted nucleotidyltransferase component of viral defense system</fullName>
    </submittedName>
</protein>
<dbReference type="GO" id="GO:0016740">
    <property type="term" value="F:transferase activity"/>
    <property type="evidence" value="ECO:0007669"/>
    <property type="project" value="UniProtKB-KW"/>
</dbReference>
<keyword evidence="1" id="KW-0808">Transferase</keyword>
<reference evidence="1 2" key="1">
    <citation type="submission" date="2016-10" db="EMBL/GenBank/DDBJ databases">
        <authorList>
            <person name="de Groot N.N."/>
        </authorList>
    </citation>
    <scope>NUCLEOTIDE SEQUENCE [LARGE SCALE GENOMIC DNA]</scope>
    <source>
        <strain evidence="1 2">ASO4-2</strain>
    </source>
</reference>
<keyword evidence="2" id="KW-1185">Reference proteome</keyword>
<dbReference type="OrthoDB" id="5504847at2"/>
<dbReference type="InterPro" id="IPR014942">
    <property type="entry name" value="AbiEii"/>
</dbReference>
<dbReference type="AlphaFoldDB" id="A0A1G6ECE3"/>
<name>A0A1G6ECE3_9BACT</name>
<dbReference type="EMBL" id="FMXO01000017">
    <property type="protein sequence ID" value="SDB55048.1"/>
    <property type="molecule type" value="Genomic_DNA"/>
</dbReference>
<gene>
    <name evidence="1" type="ORF">SAMN05660653_02735</name>
</gene>
<organism evidence="1 2">
    <name type="scientific">Desulfonatronum thiosulfatophilum</name>
    <dbReference type="NCBI Taxonomy" id="617002"/>
    <lineage>
        <taxon>Bacteria</taxon>
        <taxon>Pseudomonadati</taxon>
        <taxon>Thermodesulfobacteriota</taxon>
        <taxon>Desulfovibrionia</taxon>
        <taxon>Desulfovibrionales</taxon>
        <taxon>Desulfonatronaceae</taxon>
        <taxon>Desulfonatronum</taxon>
    </lineage>
</organism>
<sequence>MREACVQMFEEHLEKNHGSAHRALAETIQAVALLGLSRTDFFTHAAFYGGTALRFLYNLDRFSEDLDFSLLASAESFQLAPYLEALQYEMKAFGFSVDIEDRQKDVHTPIESAFIKANTRLHIIKAKAPQAVAKRIHKNALCKVKLEIDTDPPPGAEYEVRYVDDPVPFSVRVFSGPALFAGKMDAILYRGWKNRVKGRDWFDFAFLVRRKVPLLLPHLEARLRQRGVYTHEEPLSADQCKDLIARRIESVDFELARADVAPFISDPRDLDVWSKDYFHHVLGKMDMRVEAMG</sequence>
<evidence type="ECO:0000313" key="1">
    <source>
        <dbReference type="EMBL" id="SDB55048.1"/>
    </source>
</evidence>
<evidence type="ECO:0000313" key="2">
    <source>
        <dbReference type="Proteomes" id="UP000198771"/>
    </source>
</evidence>
<dbReference type="Gene3D" id="3.10.450.620">
    <property type="entry name" value="JHP933, nucleotidyltransferase-like core domain"/>
    <property type="match status" value="1"/>
</dbReference>
<dbReference type="RefSeq" id="WP_092122983.1">
    <property type="nucleotide sequence ID" value="NZ_FMXO01000017.1"/>
</dbReference>
<dbReference type="Proteomes" id="UP000198771">
    <property type="component" value="Unassembled WGS sequence"/>
</dbReference>
<dbReference type="STRING" id="617002.SAMN05660653_02735"/>
<accession>A0A1G6ECE3</accession>
<dbReference type="Pfam" id="PF08843">
    <property type="entry name" value="AbiEii"/>
    <property type="match status" value="1"/>
</dbReference>
<proteinExistence type="predicted"/>